<keyword evidence="2" id="KW-0472">Membrane</keyword>
<evidence type="ECO:0000313" key="4">
    <source>
        <dbReference type="Proteomes" id="UP001367676"/>
    </source>
</evidence>
<protein>
    <submittedName>
        <fullName evidence="3">Uncharacterized protein</fullName>
    </submittedName>
</protein>
<keyword evidence="2" id="KW-0812">Transmembrane</keyword>
<dbReference type="EMBL" id="JBBCAQ010000022">
    <property type="protein sequence ID" value="KAK7590763.1"/>
    <property type="molecule type" value="Genomic_DNA"/>
</dbReference>
<gene>
    <name evidence="3" type="ORF">V9T40_002376</name>
</gene>
<organism evidence="3 4">
    <name type="scientific">Parthenolecanium corni</name>
    <dbReference type="NCBI Taxonomy" id="536013"/>
    <lineage>
        <taxon>Eukaryota</taxon>
        <taxon>Metazoa</taxon>
        <taxon>Ecdysozoa</taxon>
        <taxon>Arthropoda</taxon>
        <taxon>Hexapoda</taxon>
        <taxon>Insecta</taxon>
        <taxon>Pterygota</taxon>
        <taxon>Neoptera</taxon>
        <taxon>Paraneoptera</taxon>
        <taxon>Hemiptera</taxon>
        <taxon>Sternorrhyncha</taxon>
        <taxon>Coccoidea</taxon>
        <taxon>Coccidae</taxon>
        <taxon>Parthenolecanium</taxon>
    </lineage>
</organism>
<keyword evidence="1" id="KW-0175">Coiled coil</keyword>
<sequence length="283" mass="32319">MEQMAATSTLAERPGRFTVSDSFEQLVMRHRREKRKLEAQMNAMRSRTTHLEQYIQVSVTITAFVTITIIVCSRGNHTQRQRMSFHIDFNPRYPFLIERAEPISSVDIADYVRQLTDNQAMKQIENVAIEEESTPPTSFPVTLLDPDTEILYRPTTLCLIPSSPCATSFANLQKFAGGAREPEIDIMNQSKSTGLQVIYSAKEVTPKMLNFSNTKRKRDFLSEALRLYMGALPISEKKYKETELCIKGAIPQYLHAEYSQLPHDVSIKDCLPDTDKEDDDEND</sequence>
<evidence type="ECO:0000256" key="1">
    <source>
        <dbReference type="SAM" id="Coils"/>
    </source>
</evidence>
<feature type="coiled-coil region" evidence="1">
    <location>
        <begin position="20"/>
        <end position="47"/>
    </location>
</feature>
<accession>A0AAN9Y5J4</accession>
<feature type="transmembrane region" description="Helical" evidence="2">
    <location>
        <begin position="54"/>
        <end position="73"/>
    </location>
</feature>
<reference evidence="3 4" key="1">
    <citation type="submission" date="2024-03" db="EMBL/GenBank/DDBJ databases">
        <title>Adaptation during the transition from Ophiocordyceps entomopathogen to insect associate is accompanied by gene loss and intensified selection.</title>
        <authorList>
            <person name="Ward C.M."/>
            <person name="Onetto C.A."/>
            <person name="Borneman A.R."/>
        </authorList>
    </citation>
    <scope>NUCLEOTIDE SEQUENCE [LARGE SCALE GENOMIC DNA]</scope>
    <source>
        <strain evidence="3">AWRI1</strain>
        <tissue evidence="3">Single Adult Female</tissue>
    </source>
</reference>
<evidence type="ECO:0000256" key="2">
    <source>
        <dbReference type="SAM" id="Phobius"/>
    </source>
</evidence>
<dbReference type="Proteomes" id="UP001367676">
    <property type="component" value="Unassembled WGS sequence"/>
</dbReference>
<evidence type="ECO:0000313" key="3">
    <source>
        <dbReference type="EMBL" id="KAK7590763.1"/>
    </source>
</evidence>
<dbReference type="AlphaFoldDB" id="A0AAN9Y5J4"/>
<name>A0AAN9Y5J4_9HEMI</name>
<keyword evidence="4" id="KW-1185">Reference proteome</keyword>
<proteinExistence type="predicted"/>
<keyword evidence="2" id="KW-1133">Transmembrane helix</keyword>
<comment type="caution">
    <text evidence="3">The sequence shown here is derived from an EMBL/GenBank/DDBJ whole genome shotgun (WGS) entry which is preliminary data.</text>
</comment>